<reference evidence="2" key="1">
    <citation type="submission" date="2023-03" db="EMBL/GenBank/DDBJ databases">
        <title>Electrophorus voltai genome.</title>
        <authorList>
            <person name="Bian C."/>
        </authorList>
    </citation>
    <scope>NUCLEOTIDE SEQUENCE</scope>
    <source>
        <strain evidence="2">CB-2022</strain>
        <tissue evidence="2">Muscle</tissue>
    </source>
</reference>
<evidence type="ECO:0000313" key="2">
    <source>
        <dbReference type="EMBL" id="KAK1790149.1"/>
    </source>
</evidence>
<sequence length="181" mass="19761">MQRQNFRHQAMGPRPGGFRSPPPGFGRAAGLMPSPPWPFPNPPPPPYGPRFGQYCGSPNTPPREFSGNRGGGGRKYNGKSAGHTPRRPNCSPRGTTPHRHSPYQTPGQHAGHQGSPRISTPVGSSHGRERGANDMEKYYKPSMLQDPWANLQPISVTDTQSKCSSQQTTDTGRTGRYYSPN</sequence>
<proteinExistence type="predicted"/>
<feature type="region of interest" description="Disordered" evidence="1">
    <location>
        <begin position="1"/>
        <end position="181"/>
    </location>
</feature>
<dbReference type="Pfam" id="PF15502">
    <property type="entry name" value="MPLKIP"/>
    <property type="match status" value="1"/>
</dbReference>
<dbReference type="PANTHER" id="PTHR22446:SF3">
    <property type="entry name" value="M-PHASE-SPECIFIC PLK1-INTERACTING PROTEIN"/>
    <property type="match status" value="1"/>
</dbReference>
<feature type="compositionally biased region" description="Pro residues" evidence="1">
    <location>
        <begin position="33"/>
        <end position="48"/>
    </location>
</feature>
<feature type="compositionally biased region" description="Polar residues" evidence="1">
    <location>
        <begin position="152"/>
        <end position="172"/>
    </location>
</feature>
<dbReference type="GO" id="GO:0030496">
    <property type="term" value="C:midbody"/>
    <property type="evidence" value="ECO:0007669"/>
    <property type="project" value="TreeGrafter"/>
</dbReference>
<dbReference type="InterPro" id="IPR028265">
    <property type="entry name" value="TTDN1/SICKLE"/>
</dbReference>
<dbReference type="GO" id="GO:0005813">
    <property type="term" value="C:centrosome"/>
    <property type="evidence" value="ECO:0007669"/>
    <property type="project" value="TreeGrafter"/>
</dbReference>
<comment type="caution">
    <text evidence="2">The sequence shown here is derived from an EMBL/GenBank/DDBJ whole genome shotgun (WGS) entry which is preliminary data.</text>
</comment>
<evidence type="ECO:0000256" key="1">
    <source>
        <dbReference type="SAM" id="MobiDB-lite"/>
    </source>
</evidence>
<organism evidence="2 3">
    <name type="scientific">Electrophorus voltai</name>
    <dbReference type="NCBI Taxonomy" id="2609070"/>
    <lineage>
        <taxon>Eukaryota</taxon>
        <taxon>Metazoa</taxon>
        <taxon>Chordata</taxon>
        <taxon>Craniata</taxon>
        <taxon>Vertebrata</taxon>
        <taxon>Euteleostomi</taxon>
        <taxon>Actinopterygii</taxon>
        <taxon>Neopterygii</taxon>
        <taxon>Teleostei</taxon>
        <taxon>Ostariophysi</taxon>
        <taxon>Gymnotiformes</taxon>
        <taxon>Gymnotoidei</taxon>
        <taxon>Gymnotidae</taxon>
        <taxon>Electrophorus</taxon>
    </lineage>
</organism>
<dbReference type="EMBL" id="JAROKS010000021">
    <property type="protein sequence ID" value="KAK1790149.1"/>
    <property type="molecule type" value="Genomic_DNA"/>
</dbReference>
<accession>A0AAD8Z286</accession>
<dbReference type="PANTHER" id="PTHR22446">
    <property type="entry name" value="M-PHASE-SPECIFIC PLK1-INTERACTING PROTEIN"/>
    <property type="match status" value="1"/>
</dbReference>
<keyword evidence="3" id="KW-1185">Reference proteome</keyword>
<protein>
    <recommendedName>
        <fullName evidence="4">M-phase specific PLK1 interacting protein</fullName>
    </recommendedName>
</protein>
<evidence type="ECO:0000313" key="3">
    <source>
        <dbReference type="Proteomes" id="UP001239994"/>
    </source>
</evidence>
<dbReference type="GO" id="GO:0005634">
    <property type="term" value="C:nucleus"/>
    <property type="evidence" value="ECO:0007669"/>
    <property type="project" value="TreeGrafter"/>
</dbReference>
<gene>
    <name evidence="2" type="ORF">P4O66_014073</name>
</gene>
<dbReference type="AlphaFoldDB" id="A0AAD8Z286"/>
<dbReference type="Proteomes" id="UP001239994">
    <property type="component" value="Unassembled WGS sequence"/>
</dbReference>
<evidence type="ECO:0008006" key="4">
    <source>
        <dbReference type="Google" id="ProtNLM"/>
    </source>
</evidence>
<dbReference type="InterPro" id="IPR026618">
    <property type="entry name" value="MPLKIP-like_vertebrate"/>
</dbReference>
<feature type="compositionally biased region" description="Basic and acidic residues" evidence="1">
    <location>
        <begin position="126"/>
        <end position="139"/>
    </location>
</feature>
<name>A0AAD8Z286_9TELE</name>